<proteinExistence type="predicted"/>
<keyword evidence="3" id="KW-1185">Reference proteome</keyword>
<dbReference type="AlphaFoldDB" id="A0A3S0ZEN2"/>
<comment type="caution">
    <text evidence="2">The sequence shown here is derived from an EMBL/GenBank/DDBJ whole genome shotgun (WGS) entry which is preliminary data.</text>
</comment>
<organism evidence="2 3">
    <name type="scientific">Elysia chlorotica</name>
    <name type="common">Eastern emerald elysia</name>
    <name type="synonym">Sea slug</name>
    <dbReference type="NCBI Taxonomy" id="188477"/>
    <lineage>
        <taxon>Eukaryota</taxon>
        <taxon>Metazoa</taxon>
        <taxon>Spiralia</taxon>
        <taxon>Lophotrochozoa</taxon>
        <taxon>Mollusca</taxon>
        <taxon>Gastropoda</taxon>
        <taxon>Heterobranchia</taxon>
        <taxon>Euthyneura</taxon>
        <taxon>Panpulmonata</taxon>
        <taxon>Sacoglossa</taxon>
        <taxon>Placobranchoidea</taxon>
        <taxon>Plakobranchidae</taxon>
        <taxon>Elysia</taxon>
    </lineage>
</organism>
<protein>
    <submittedName>
        <fullName evidence="2">Uncharacterized protein</fullName>
    </submittedName>
</protein>
<gene>
    <name evidence="2" type="ORF">EGW08_016406</name>
</gene>
<dbReference type="EMBL" id="RQTK01000708">
    <property type="protein sequence ID" value="RUS75837.1"/>
    <property type="molecule type" value="Genomic_DNA"/>
</dbReference>
<feature type="compositionally biased region" description="Polar residues" evidence="1">
    <location>
        <begin position="57"/>
        <end position="67"/>
    </location>
</feature>
<sequence length="104" mass="11532">MSSDEELSEAYAASNSQIFRVIITEKATTMQTGDGQNAEASPRVLPTAPPQPCYEQEPTNSGIQGQHGSPPLVRYKRVKQLMHGDHFPIVYRQCRPTMTGPNQM</sequence>
<evidence type="ECO:0000313" key="3">
    <source>
        <dbReference type="Proteomes" id="UP000271974"/>
    </source>
</evidence>
<feature type="compositionally biased region" description="Polar residues" evidence="1">
    <location>
        <begin position="30"/>
        <end position="39"/>
    </location>
</feature>
<dbReference type="Proteomes" id="UP000271974">
    <property type="component" value="Unassembled WGS sequence"/>
</dbReference>
<name>A0A3S0ZEN2_ELYCH</name>
<evidence type="ECO:0000256" key="1">
    <source>
        <dbReference type="SAM" id="MobiDB-lite"/>
    </source>
</evidence>
<feature type="non-terminal residue" evidence="2">
    <location>
        <position position="104"/>
    </location>
</feature>
<evidence type="ECO:0000313" key="2">
    <source>
        <dbReference type="EMBL" id="RUS75837.1"/>
    </source>
</evidence>
<reference evidence="2 3" key="1">
    <citation type="submission" date="2019-01" db="EMBL/GenBank/DDBJ databases">
        <title>A draft genome assembly of the solar-powered sea slug Elysia chlorotica.</title>
        <authorList>
            <person name="Cai H."/>
            <person name="Li Q."/>
            <person name="Fang X."/>
            <person name="Li J."/>
            <person name="Curtis N.E."/>
            <person name="Altenburger A."/>
            <person name="Shibata T."/>
            <person name="Feng M."/>
            <person name="Maeda T."/>
            <person name="Schwartz J.A."/>
            <person name="Shigenobu S."/>
            <person name="Lundholm N."/>
            <person name="Nishiyama T."/>
            <person name="Yang H."/>
            <person name="Hasebe M."/>
            <person name="Li S."/>
            <person name="Pierce S.K."/>
            <person name="Wang J."/>
        </authorList>
    </citation>
    <scope>NUCLEOTIDE SEQUENCE [LARGE SCALE GENOMIC DNA]</scope>
    <source>
        <strain evidence="2">EC2010</strain>
        <tissue evidence="2">Whole organism of an adult</tissue>
    </source>
</reference>
<accession>A0A3S0ZEN2</accession>
<feature type="region of interest" description="Disordered" evidence="1">
    <location>
        <begin position="30"/>
        <end position="70"/>
    </location>
</feature>